<feature type="domain" description="Translocon Sec61/SecY plug" evidence="4">
    <location>
        <begin position="42"/>
        <end position="74"/>
    </location>
</feature>
<dbReference type="Pfam" id="PF00344">
    <property type="entry name" value="SecY"/>
    <property type="match status" value="1"/>
</dbReference>
<accession>A0A9R1FIK7</accession>
<dbReference type="GO" id="GO:0015031">
    <property type="term" value="P:protein transport"/>
    <property type="evidence" value="ECO:0007669"/>
    <property type="project" value="InterPro"/>
</dbReference>
<dbReference type="SMR" id="A0A9R1FIK7"/>
<dbReference type="PANTHER" id="PTHR10906">
    <property type="entry name" value="SECY/SEC61-ALPHA FAMILY MEMBER"/>
    <property type="match status" value="1"/>
</dbReference>
<protein>
    <recommendedName>
        <fullName evidence="4">Translocon Sec61/SecY plug domain-containing protein</fullName>
    </recommendedName>
</protein>
<reference evidence="5" key="1">
    <citation type="journal article" date="2017" name="Gigascience">
        <title>The first near-complete assembly of the hexaploid bread wheat genome, Triticum aestivum.</title>
        <authorList>
            <person name="Zimin A.V."/>
            <person name="Puiu D."/>
            <person name="Hall R."/>
            <person name="Kingan S."/>
            <person name="Clavijo B.J."/>
            <person name="Salzberg S.L."/>
        </authorList>
    </citation>
    <scope>NUCLEOTIDE SEQUENCE</scope>
    <source>
        <tissue evidence="5">Leaf</tissue>
    </source>
</reference>
<evidence type="ECO:0000256" key="1">
    <source>
        <dbReference type="ARBA" id="ARBA00004454"/>
    </source>
</evidence>
<dbReference type="Proteomes" id="UP000815260">
    <property type="component" value="Chromosome 3B"/>
</dbReference>
<feature type="transmembrane region" description="Helical" evidence="3">
    <location>
        <begin position="172"/>
        <end position="193"/>
    </location>
</feature>
<feature type="transmembrane region" description="Helical" evidence="3">
    <location>
        <begin position="147"/>
        <end position="165"/>
    </location>
</feature>
<reference evidence="5" key="2">
    <citation type="submission" date="2020-03" db="EMBL/GenBank/DDBJ databases">
        <title>The second near-complete assembly of the hexaploid bread wheat (Triticum aestivum) genome.</title>
        <authorList>
            <person name="Zimin A.V."/>
            <person name="Puiu D."/>
            <person name="Shumante A."/>
            <person name="Alonge M."/>
            <person name="Salzberg S.L."/>
        </authorList>
    </citation>
    <scope>NUCLEOTIDE SEQUENCE</scope>
    <source>
        <tissue evidence="5">Leaf</tissue>
    </source>
</reference>
<feature type="transmembrane region" description="Helical" evidence="3">
    <location>
        <begin position="247"/>
        <end position="267"/>
    </location>
</feature>
<evidence type="ECO:0000313" key="5">
    <source>
        <dbReference type="EMBL" id="KAF7029100.1"/>
    </source>
</evidence>
<evidence type="ECO:0000259" key="4">
    <source>
        <dbReference type="Pfam" id="PF10559"/>
    </source>
</evidence>
<dbReference type="PIRSF" id="PIRSF004557">
    <property type="entry name" value="SecY"/>
    <property type="match status" value="1"/>
</dbReference>
<dbReference type="InterPro" id="IPR002208">
    <property type="entry name" value="SecY/SEC61-alpha"/>
</dbReference>
<dbReference type="InterPro" id="IPR019561">
    <property type="entry name" value="Translocon_Sec61/SecY_plug_dom"/>
</dbReference>
<feature type="transmembrane region" description="Helical" evidence="3">
    <location>
        <begin position="414"/>
        <end position="447"/>
    </location>
</feature>
<dbReference type="GO" id="GO:0009535">
    <property type="term" value="C:chloroplast thylakoid membrane"/>
    <property type="evidence" value="ECO:0007669"/>
    <property type="project" value="UniProtKB-SubCell"/>
</dbReference>
<comment type="caution">
    <text evidence="5">The sequence shown here is derived from an EMBL/GenBank/DDBJ whole genome shotgun (WGS) entry which is preliminary data.</text>
</comment>
<dbReference type="Pfam" id="PF10559">
    <property type="entry name" value="Plug_translocon"/>
    <property type="match status" value="1"/>
</dbReference>
<feature type="transmembrane region" description="Helical" evidence="3">
    <location>
        <begin position="355"/>
        <end position="374"/>
    </location>
</feature>
<feature type="transmembrane region" description="Helical" evidence="3">
    <location>
        <begin position="288"/>
        <end position="315"/>
    </location>
</feature>
<keyword evidence="3" id="KW-1133">Transmembrane helix</keyword>
<dbReference type="AlphaFoldDB" id="A0A9R1FIK7"/>
<feature type="transmembrane region" description="Helical" evidence="3">
    <location>
        <begin position="75"/>
        <end position="100"/>
    </location>
</feature>
<comment type="similarity">
    <text evidence="2">Belongs to the SecY/SEC61-alpha family.</text>
</comment>
<keyword evidence="3" id="KW-0472">Membrane</keyword>
<gene>
    <name evidence="5" type="ORF">CFC21_040927</name>
</gene>
<evidence type="ECO:0000256" key="2">
    <source>
        <dbReference type="RuleBase" id="RU004349"/>
    </source>
</evidence>
<sequence length="463" mass="51430">MAYAYRWRRNLCTLMRFLPQVERPDQPVSLHDKYFYTAASVFIFMAASQLPLYGFKPGMGIDPFYWVGMAFASNWGTLTTFGILPVFVPEFLVPVCISRILKVSSRTPEGRMLLDGAHKVVGICTNIVMVIIFMLVYAILVKVDTCTAVVMMLQLFFSGVVVLYLDEVLKKGYGLLPSISLFTATNICVSVLWKAFSPSYVTYYHEQGAQFEGAVIAWVHLLVTGTDKFSATCQAFCRQNLPNVTNLLVTCLFCLIALFFQSFYVALPVKLLDCAQFTYRLKFSYISYAAIILQQVVVTYLLVISEVIFCALVDLHGRSNGSSKTIGICRRGDGIFYYLTAPPTLIDLQRDPVHVFLYIVIVLSACAYFSVIWTRCCMTSRRFLHDMLGEDVQLPGPDTMSDDEFQSCIAKGACLGGICVGLLIVLSDFAGLCGSGMGILLAVAAVYPYFEGVRAEDIGVFGL</sequence>
<proteinExistence type="inferred from homology"/>
<dbReference type="SUPFAM" id="SSF103491">
    <property type="entry name" value="Preprotein translocase SecY subunit"/>
    <property type="match status" value="1"/>
</dbReference>
<dbReference type="EMBL" id="CM022218">
    <property type="protein sequence ID" value="KAF7029100.1"/>
    <property type="molecule type" value="Genomic_DNA"/>
</dbReference>
<feature type="transmembrane region" description="Helical" evidence="3">
    <location>
        <begin position="120"/>
        <end position="141"/>
    </location>
</feature>
<dbReference type="Gene3D" id="1.10.3370.10">
    <property type="entry name" value="SecY subunit domain"/>
    <property type="match status" value="1"/>
</dbReference>
<evidence type="ECO:0000256" key="3">
    <source>
        <dbReference type="SAM" id="Phobius"/>
    </source>
</evidence>
<dbReference type="InterPro" id="IPR023201">
    <property type="entry name" value="SecY_dom_sf"/>
</dbReference>
<keyword evidence="3" id="KW-0812">Transmembrane</keyword>
<name>A0A9R1FIK7_WHEAT</name>
<feature type="transmembrane region" description="Helical" evidence="3">
    <location>
        <begin position="34"/>
        <end position="55"/>
    </location>
</feature>
<organism evidence="5">
    <name type="scientific">Triticum aestivum</name>
    <name type="common">Wheat</name>
    <dbReference type="NCBI Taxonomy" id="4565"/>
    <lineage>
        <taxon>Eukaryota</taxon>
        <taxon>Viridiplantae</taxon>
        <taxon>Streptophyta</taxon>
        <taxon>Embryophyta</taxon>
        <taxon>Tracheophyta</taxon>
        <taxon>Spermatophyta</taxon>
        <taxon>Magnoliopsida</taxon>
        <taxon>Liliopsida</taxon>
        <taxon>Poales</taxon>
        <taxon>Poaceae</taxon>
        <taxon>BOP clade</taxon>
        <taxon>Pooideae</taxon>
        <taxon>Triticodae</taxon>
        <taxon>Triticeae</taxon>
        <taxon>Triticinae</taxon>
        <taxon>Triticum</taxon>
    </lineage>
</organism>
<comment type="subcellular location">
    <subcellularLocation>
        <location evidence="1">Plastid</location>
        <location evidence="1">Chloroplast thylakoid membrane</location>
        <topology evidence="1">Multi-pass membrane protein</topology>
    </subcellularLocation>
</comment>